<evidence type="ECO:0000256" key="1">
    <source>
        <dbReference type="SAM" id="Phobius"/>
    </source>
</evidence>
<feature type="transmembrane region" description="Helical" evidence="1">
    <location>
        <begin position="40"/>
        <end position="58"/>
    </location>
</feature>
<protein>
    <recommendedName>
        <fullName evidence="2">Fibronectin type III domain-containing protein</fullName>
    </recommendedName>
</protein>
<keyword evidence="1" id="KW-1133">Transmembrane helix</keyword>
<reference evidence="3" key="1">
    <citation type="submission" date="2015-07" db="EMBL/GenBank/DDBJ databases">
        <title>MeaNS - Measles Nucleotide Surveillance Program.</title>
        <authorList>
            <person name="Tran T."/>
            <person name="Druce J."/>
        </authorList>
    </citation>
    <scope>NUCLEOTIDE SEQUENCE</scope>
    <source>
        <strain evidence="3">UCB-OBI-ISO-001</strain>
        <tissue evidence="3">Gonad</tissue>
    </source>
</reference>
<keyword evidence="1" id="KW-0812">Transmembrane</keyword>
<dbReference type="KEGG" id="obi:106870943"/>
<organism evidence="3">
    <name type="scientific">Octopus bimaculoides</name>
    <name type="common">California two-spotted octopus</name>
    <dbReference type="NCBI Taxonomy" id="37653"/>
    <lineage>
        <taxon>Eukaryota</taxon>
        <taxon>Metazoa</taxon>
        <taxon>Spiralia</taxon>
        <taxon>Lophotrochozoa</taxon>
        <taxon>Mollusca</taxon>
        <taxon>Cephalopoda</taxon>
        <taxon>Coleoidea</taxon>
        <taxon>Octopodiformes</taxon>
        <taxon>Octopoda</taxon>
        <taxon>Incirrata</taxon>
        <taxon>Octopodidae</taxon>
        <taxon>Octopus</taxon>
    </lineage>
</organism>
<dbReference type="InterPro" id="IPR032073">
    <property type="entry name" value="FNDC5_C"/>
</dbReference>
<proteinExistence type="predicted"/>
<sequence length="133" mass="15528">MISDENVASTVNSSNEGVFNTSTDRELIAPEKFSLKAEEIVFVSLVVIVWIVSVVVFLKKWDNIRILEPMEPRYRHAPKNLESIRIVKRPQDSVIYKNYGRKMSITMLEREKKRLERMNTLPTIEMEEISTEI</sequence>
<keyword evidence="1" id="KW-0472">Membrane</keyword>
<dbReference type="EMBL" id="KQ418269">
    <property type="protein sequence ID" value="KOF88048.1"/>
    <property type="molecule type" value="Genomic_DNA"/>
</dbReference>
<accession>A0A0L8HFK9</accession>
<dbReference type="OrthoDB" id="261433at2759"/>
<dbReference type="Pfam" id="PF16066">
    <property type="entry name" value="DUF4808"/>
    <property type="match status" value="1"/>
</dbReference>
<gene>
    <name evidence="3" type="ORF">OCBIM_22015617mg</name>
</gene>
<feature type="domain" description="Fibronectin type III" evidence="2">
    <location>
        <begin position="36"/>
        <end position="93"/>
    </location>
</feature>
<evidence type="ECO:0000313" key="3">
    <source>
        <dbReference type="EMBL" id="KOF88048.1"/>
    </source>
</evidence>
<evidence type="ECO:0000259" key="2">
    <source>
        <dbReference type="Pfam" id="PF16066"/>
    </source>
</evidence>
<dbReference type="AlphaFoldDB" id="A0A0L8HFK9"/>
<name>A0A0L8HFK9_OCTBM</name>